<keyword evidence="3" id="KW-1185">Reference proteome</keyword>
<comment type="caution">
    <text evidence="2">The sequence shown here is derived from an EMBL/GenBank/DDBJ whole genome shotgun (WGS) entry which is preliminary data.</text>
</comment>
<protein>
    <submittedName>
        <fullName evidence="2">Uncharacterized protein</fullName>
    </submittedName>
</protein>
<feature type="region of interest" description="Disordered" evidence="1">
    <location>
        <begin position="1"/>
        <end position="21"/>
    </location>
</feature>
<dbReference type="Proteomes" id="UP001610335">
    <property type="component" value="Unassembled WGS sequence"/>
</dbReference>
<accession>A0ABR4IDV5</accession>
<evidence type="ECO:0000256" key="1">
    <source>
        <dbReference type="SAM" id="MobiDB-lite"/>
    </source>
</evidence>
<organism evidence="2 3">
    <name type="scientific">Aspergillus cavernicola</name>
    <dbReference type="NCBI Taxonomy" id="176166"/>
    <lineage>
        <taxon>Eukaryota</taxon>
        <taxon>Fungi</taxon>
        <taxon>Dikarya</taxon>
        <taxon>Ascomycota</taxon>
        <taxon>Pezizomycotina</taxon>
        <taxon>Eurotiomycetes</taxon>
        <taxon>Eurotiomycetidae</taxon>
        <taxon>Eurotiales</taxon>
        <taxon>Aspergillaceae</taxon>
        <taxon>Aspergillus</taxon>
        <taxon>Aspergillus subgen. Nidulantes</taxon>
    </lineage>
</organism>
<gene>
    <name evidence="2" type="ORF">BDW59DRAFT_145628</name>
</gene>
<evidence type="ECO:0000313" key="2">
    <source>
        <dbReference type="EMBL" id="KAL2825933.1"/>
    </source>
</evidence>
<sequence length="97" mass="10602">MPSSVPRLTKPPDEGGGCANNGTAFEPFLTNIASYSFIAPALGPPNDTGHIFQDAMDNAVSWAQVNEERKGRYKNVDGQNCSRGTEWWWVIGVYPAK</sequence>
<name>A0ABR4IDV5_9EURO</name>
<dbReference type="EMBL" id="JBFXLS010000033">
    <property type="protein sequence ID" value="KAL2825933.1"/>
    <property type="molecule type" value="Genomic_DNA"/>
</dbReference>
<reference evidence="2 3" key="1">
    <citation type="submission" date="2024-07" db="EMBL/GenBank/DDBJ databases">
        <title>Section-level genome sequencing and comparative genomics of Aspergillus sections Usti and Cavernicolus.</title>
        <authorList>
            <consortium name="Lawrence Berkeley National Laboratory"/>
            <person name="Nybo J.L."/>
            <person name="Vesth T.C."/>
            <person name="Theobald S."/>
            <person name="Frisvad J.C."/>
            <person name="Larsen T.O."/>
            <person name="Kjaerboelling I."/>
            <person name="Rothschild-Mancinelli K."/>
            <person name="Lyhne E.K."/>
            <person name="Kogle M.E."/>
            <person name="Barry K."/>
            <person name="Clum A."/>
            <person name="Na H."/>
            <person name="Ledsgaard L."/>
            <person name="Lin J."/>
            <person name="Lipzen A."/>
            <person name="Kuo A."/>
            <person name="Riley R."/>
            <person name="Mondo S."/>
            <person name="LaButti K."/>
            <person name="Haridas S."/>
            <person name="Pangalinan J."/>
            <person name="Salamov A.A."/>
            <person name="Simmons B.A."/>
            <person name="Magnuson J.K."/>
            <person name="Chen J."/>
            <person name="Drula E."/>
            <person name="Henrissat B."/>
            <person name="Wiebenga A."/>
            <person name="Lubbers R.J."/>
            <person name="Gomes A.C."/>
            <person name="Makela M.R."/>
            <person name="Stajich J."/>
            <person name="Grigoriev I.V."/>
            <person name="Mortensen U.H."/>
            <person name="De vries R.P."/>
            <person name="Baker S.E."/>
            <person name="Andersen M.R."/>
        </authorList>
    </citation>
    <scope>NUCLEOTIDE SEQUENCE [LARGE SCALE GENOMIC DNA]</scope>
    <source>
        <strain evidence="2 3">CBS 600.67</strain>
    </source>
</reference>
<evidence type="ECO:0000313" key="3">
    <source>
        <dbReference type="Proteomes" id="UP001610335"/>
    </source>
</evidence>
<proteinExistence type="predicted"/>